<keyword evidence="1" id="KW-0472">Membrane</keyword>
<dbReference type="KEGG" id="tact:SG35_014235"/>
<accession>A0AAF0C5L2</accession>
<protein>
    <submittedName>
        <fullName evidence="2">Uncharacterized protein</fullName>
    </submittedName>
</protein>
<evidence type="ECO:0000313" key="3">
    <source>
        <dbReference type="Proteomes" id="UP000032568"/>
    </source>
</evidence>
<keyword evidence="3" id="KW-1185">Reference proteome</keyword>
<keyword evidence="1" id="KW-1133">Transmembrane helix</keyword>
<reference evidence="2 3" key="1">
    <citation type="journal article" date="2015" name="Genome Announc.">
        <title>Draft Genome Sequences of Marine Isolates of Thalassomonas viridans and Thalassomonas actiniarum.</title>
        <authorList>
            <person name="Olonade I."/>
            <person name="van Zyl L.J."/>
            <person name="Trindade M."/>
        </authorList>
    </citation>
    <scope>NUCLEOTIDE SEQUENCE [LARGE SCALE GENOMIC DNA]</scope>
    <source>
        <strain evidence="2 3">A5K-106</strain>
    </source>
</reference>
<sequence>MELVFYIIVICLLVTAAGLFYFKARAKRRMSYINSYQFPDAVSKKVAQTYPHLNDGELAQVIKGLREYFHLNNLAAGKMIAMPSQVIDVAWHEFILFTRNYQTFCKHAFGRFLHHTPAEAMQSQVIAQAGIKHIWRLACLRETINPRSPKKLPLVFALDARLKIEDGFSYELNCMRSGVVSSGSYKGAHTSQSSGAAFCVTHIGCSSDTGFGGGGCSGGSGDSGGLGCGGGGSSCGGGGD</sequence>
<evidence type="ECO:0000256" key="1">
    <source>
        <dbReference type="SAM" id="Phobius"/>
    </source>
</evidence>
<dbReference type="EMBL" id="CP059735">
    <property type="protein sequence ID" value="WDE01678.1"/>
    <property type="molecule type" value="Genomic_DNA"/>
</dbReference>
<organism evidence="2 3">
    <name type="scientific">Thalassomonas actiniarum</name>
    <dbReference type="NCBI Taxonomy" id="485447"/>
    <lineage>
        <taxon>Bacteria</taxon>
        <taxon>Pseudomonadati</taxon>
        <taxon>Pseudomonadota</taxon>
        <taxon>Gammaproteobacteria</taxon>
        <taxon>Alteromonadales</taxon>
        <taxon>Colwelliaceae</taxon>
        <taxon>Thalassomonas</taxon>
    </lineage>
</organism>
<dbReference type="RefSeq" id="WP_044832847.1">
    <property type="nucleotide sequence ID" value="NZ_CP059735.1"/>
</dbReference>
<evidence type="ECO:0000313" key="2">
    <source>
        <dbReference type="EMBL" id="WDE01678.1"/>
    </source>
</evidence>
<name>A0AAF0C5L2_9GAMM</name>
<keyword evidence="1" id="KW-0812">Transmembrane</keyword>
<gene>
    <name evidence="2" type="ORF">SG35_014235</name>
</gene>
<dbReference type="Proteomes" id="UP000032568">
    <property type="component" value="Chromosome"/>
</dbReference>
<dbReference type="AlphaFoldDB" id="A0AAF0C5L2"/>
<proteinExistence type="predicted"/>
<feature type="transmembrane region" description="Helical" evidence="1">
    <location>
        <begin position="6"/>
        <end position="22"/>
    </location>
</feature>
<reference evidence="2 3" key="2">
    <citation type="journal article" date="2022" name="Mar. Drugs">
        <title>Bioassay-Guided Fractionation Leads to the Detection of Cholic Acid Generated by the Rare Thalassomonas sp.</title>
        <authorList>
            <person name="Pheiffer F."/>
            <person name="Schneider Y.K."/>
            <person name="Hansen E.H."/>
            <person name="Andersen J.H."/>
            <person name="Isaksson J."/>
            <person name="Busche T."/>
            <person name="R C."/>
            <person name="Kalinowski J."/>
            <person name="Zyl L.V."/>
            <person name="Trindade M."/>
        </authorList>
    </citation>
    <scope>NUCLEOTIDE SEQUENCE [LARGE SCALE GENOMIC DNA]</scope>
    <source>
        <strain evidence="2 3">A5K-106</strain>
    </source>
</reference>